<keyword evidence="3" id="KW-0597">Phosphoprotein</keyword>
<dbReference type="EMBL" id="CP035913">
    <property type="protein sequence ID" value="QBE63371.1"/>
    <property type="molecule type" value="Genomic_DNA"/>
</dbReference>
<sequence length="1368" mass="148725">MAWATCMNWWPKCPPTPRCKEKSMDIIDKIAGLSRSQTETLLARMRERREVVARGQGVPQLAPDASRRRKPFPLTEIQQAYWVGRQGSFAMGNVSAHGYLEIEARGADLPRLERAFNRVIARHDMLRAVVQSDGNQRILADVPYYRFKVEDLSALPPAERGARLAALREELSHQVLPADIWPLFEIRASRLPEGVLRLHLSLDVLILDAHSFDLISDDWQHYHDHPNDELPALAFSFADYEAGLRQMEDTPGFQESLRYWRNRLEDLPPPPEFPLARSPESIDAPKFTHRSLRLPRADWETLKKRAGALRITPAALLLSIYACVVRRWSQSPRFTLNLTLFNRLPFHPDVDRLVGDFTTVTLLAFDLSTPRAFADIALGVQRQLWQDLDHRAVSGVRVLRELTERRRGAGSVMMPVVFTGALNSGNGNGNGSVAAHADVAPLDWLGHTAYAVTQTPQVWLDCQAGEYGGDLAIDWDSVDELFQHGFVDAMFDAFTGLLQRLARDGTAWQQPRLDLVPTAQQALMARTNATAAPVPAGLLHQPLLAQCHARPDSLAVADGSRALTFGALYRESNALAHALCAREVPTGALVAVMLPKSAAQVVAVLGILEAGTAYLPIEPSLPQERIDEVLRLSGAAAVVTDAATLRQRSIAGCMVVELDALAPAAPRPLPALRAPSDLAYVIYTSGSTGTPKGVAIDHRGALNTCIDVNQRMQVGVDDRVLGLSALNFDLSVWDIFGVLGAGGALVLPDAGHAREPAHWAAIMARHGVTLWNTVPALLDLYVGYLRDVAERPDPRLRVAMMSGDWISLALPAQLRTWCPNAAIYSLGGATEASIWSILHPVADIDPAWRSIPYGKPMVNQTFHVRDANLDNCPVGVPGELCIGGIGVAVGYWQDRERTAQAFVTCPHSGARLYRTGDLGRWLPDGTLEILGRIDFQVKVNGYRVELGEIESAMNAWPGVQASVANVGAGKAGQLVGYYLRDDDGSASKLQGILSQPGVRRLHGSETALGDTAPRRIERRSTRVFAAEAVSPAALARLLEPLRQGGDDGLPRYRYASAGGLYPVQLYLHISRVDGIEPGIYYYHPVRNALQQVAAGVTLDADLYPRRNQPIAAAAAFRLFLVGSRQAIEPQYGAAAPTLCLLEAGAMSHLLEDAAAAAGLGLVQLGGFDAERAGDPFALGGDAMYLHMLAGGLPGREAAGNANDPDASLSKAAFEDGLRAHLARRLPEYMVPRQFVRLESLPLSANGKVDRKALPEPVARQAPGTMRAGTASPLAADICALWAEVLDVPHVSPADNFFDLGGTSVDMIRIHTRLQPRLSRDVSLLDMFFGHPTIADLVRHVEGDATSAAGAGKNNDNNDAPRGRRRRAQ</sequence>
<dbReference type="NCBIfam" id="TIGR01733">
    <property type="entry name" value="AA-adenyl-dom"/>
    <property type="match status" value="1"/>
</dbReference>
<dbReference type="Gene3D" id="3.40.109.10">
    <property type="entry name" value="NADH Oxidase"/>
    <property type="match status" value="1"/>
</dbReference>
<dbReference type="InterPro" id="IPR001242">
    <property type="entry name" value="Condensation_dom"/>
</dbReference>
<dbReference type="GO" id="GO:0031177">
    <property type="term" value="F:phosphopantetheine binding"/>
    <property type="evidence" value="ECO:0007669"/>
    <property type="project" value="InterPro"/>
</dbReference>
<dbReference type="InterPro" id="IPR036736">
    <property type="entry name" value="ACP-like_sf"/>
</dbReference>
<evidence type="ECO:0000256" key="1">
    <source>
        <dbReference type="ARBA" id="ARBA00001957"/>
    </source>
</evidence>
<protein>
    <submittedName>
        <fullName evidence="7">Amino acid adenylation domain-containing protein</fullName>
    </submittedName>
</protein>
<dbReference type="Pfam" id="PF00881">
    <property type="entry name" value="Nitroreductase"/>
    <property type="match status" value="1"/>
</dbReference>
<dbReference type="InterPro" id="IPR010071">
    <property type="entry name" value="AA_adenyl_dom"/>
</dbReference>
<keyword evidence="8" id="KW-1185">Reference proteome</keyword>
<dbReference type="SUPFAM" id="SSF47336">
    <property type="entry name" value="ACP-like"/>
    <property type="match status" value="1"/>
</dbReference>
<dbReference type="InterPro" id="IPR000873">
    <property type="entry name" value="AMP-dep_synth/lig_dom"/>
</dbReference>
<dbReference type="GO" id="GO:0016874">
    <property type="term" value="F:ligase activity"/>
    <property type="evidence" value="ECO:0007669"/>
    <property type="project" value="UniProtKB-KW"/>
</dbReference>
<dbReference type="InterPro" id="IPR029479">
    <property type="entry name" value="Nitroreductase"/>
</dbReference>
<dbReference type="InterPro" id="IPR000415">
    <property type="entry name" value="Nitroreductase-like"/>
</dbReference>
<dbReference type="Gene3D" id="3.40.50.980">
    <property type="match status" value="2"/>
</dbReference>
<dbReference type="GO" id="GO:0016491">
    <property type="term" value="F:oxidoreductase activity"/>
    <property type="evidence" value="ECO:0007669"/>
    <property type="project" value="InterPro"/>
</dbReference>
<dbReference type="Gene3D" id="2.30.38.10">
    <property type="entry name" value="Luciferase, Domain 3"/>
    <property type="match status" value="1"/>
</dbReference>
<dbReference type="Pfam" id="PF00668">
    <property type="entry name" value="Condensation"/>
    <property type="match status" value="1"/>
</dbReference>
<dbReference type="SUPFAM" id="SSF55469">
    <property type="entry name" value="FMN-dependent nitroreductase-like"/>
    <property type="match status" value="1"/>
</dbReference>
<dbReference type="FunFam" id="3.30.559.30:FF:000006">
    <property type="entry name" value="Yersiniabactin polyketide/non-ribosomal peptide synthetase"/>
    <property type="match status" value="1"/>
</dbReference>
<evidence type="ECO:0000256" key="2">
    <source>
        <dbReference type="ARBA" id="ARBA00022450"/>
    </source>
</evidence>
<dbReference type="InterPro" id="IPR009081">
    <property type="entry name" value="PP-bd_ACP"/>
</dbReference>
<dbReference type="FunFam" id="3.40.50.980:FF:000001">
    <property type="entry name" value="Non-ribosomal peptide synthetase"/>
    <property type="match status" value="1"/>
</dbReference>
<dbReference type="Gene3D" id="3.30.559.30">
    <property type="entry name" value="Nonribosomal peptide synthetase, condensation domain"/>
    <property type="match status" value="1"/>
</dbReference>
<dbReference type="Pfam" id="PF00501">
    <property type="entry name" value="AMP-binding"/>
    <property type="match status" value="1"/>
</dbReference>
<dbReference type="PANTHER" id="PTHR45527:SF10">
    <property type="entry name" value="PYOCHELIN SYNTHASE PCHF"/>
    <property type="match status" value="1"/>
</dbReference>
<evidence type="ECO:0000259" key="6">
    <source>
        <dbReference type="PROSITE" id="PS50075"/>
    </source>
</evidence>
<dbReference type="Pfam" id="PF00550">
    <property type="entry name" value="PP-binding"/>
    <property type="match status" value="1"/>
</dbReference>
<dbReference type="PROSITE" id="PS50075">
    <property type="entry name" value="CARRIER"/>
    <property type="match status" value="1"/>
</dbReference>
<dbReference type="Gene3D" id="1.10.1200.10">
    <property type="entry name" value="ACP-like"/>
    <property type="match status" value="1"/>
</dbReference>
<keyword evidence="2" id="KW-0596">Phosphopantetheine</keyword>
<evidence type="ECO:0000313" key="8">
    <source>
        <dbReference type="Proteomes" id="UP000290637"/>
    </source>
</evidence>
<feature type="domain" description="Carrier" evidence="6">
    <location>
        <begin position="1268"/>
        <end position="1344"/>
    </location>
</feature>
<dbReference type="Gene3D" id="3.30.559.10">
    <property type="entry name" value="Chloramphenicol acetyltransferase-like domain"/>
    <property type="match status" value="1"/>
</dbReference>
<dbReference type="GO" id="GO:0044550">
    <property type="term" value="P:secondary metabolite biosynthetic process"/>
    <property type="evidence" value="ECO:0007669"/>
    <property type="project" value="TreeGrafter"/>
</dbReference>
<evidence type="ECO:0000256" key="3">
    <source>
        <dbReference type="ARBA" id="ARBA00022553"/>
    </source>
</evidence>
<dbReference type="SMART" id="SM00823">
    <property type="entry name" value="PKS_PP"/>
    <property type="match status" value="1"/>
</dbReference>
<dbReference type="InterPro" id="IPR023213">
    <property type="entry name" value="CAT-like_dom_sf"/>
</dbReference>
<dbReference type="InterPro" id="IPR057737">
    <property type="entry name" value="Condensation_MtbB-like"/>
</dbReference>
<dbReference type="KEGG" id="plue:EWM63_10680"/>
<accession>A0A4P6KW35</accession>
<dbReference type="OrthoDB" id="6297021at2"/>
<dbReference type="FunFam" id="3.30.559.10:FF:000023">
    <property type="entry name" value="Non-ribosomal peptide synthetase"/>
    <property type="match status" value="1"/>
</dbReference>
<dbReference type="GO" id="GO:0043041">
    <property type="term" value="P:amino acid activation for nonribosomal peptide biosynthetic process"/>
    <property type="evidence" value="ECO:0007669"/>
    <property type="project" value="TreeGrafter"/>
</dbReference>
<gene>
    <name evidence="7" type="ORF">EWM63_10680</name>
</gene>
<dbReference type="SUPFAM" id="SSF52777">
    <property type="entry name" value="CoA-dependent acyltransferases"/>
    <property type="match status" value="2"/>
</dbReference>
<dbReference type="PANTHER" id="PTHR45527">
    <property type="entry name" value="NONRIBOSOMAL PEPTIDE SYNTHETASE"/>
    <property type="match status" value="1"/>
</dbReference>
<dbReference type="InterPro" id="IPR020806">
    <property type="entry name" value="PKS_PP-bd"/>
</dbReference>
<feature type="region of interest" description="Disordered" evidence="5">
    <location>
        <begin position="1345"/>
        <end position="1368"/>
    </location>
</feature>
<reference evidence="7 8" key="1">
    <citation type="submission" date="2019-02" db="EMBL/GenBank/DDBJ databases">
        <title>Draft Genome Sequences of Six Type Strains of the Genus Massilia.</title>
        <authorList>
            <person name="Miess H."/>
            <person name="Frediansyhah A."/>
            <person name="Gross H."/>
        </authorList>
    </citation>
    <scope>NUCLEOTIDE SEQUENCE [LARGE SCALE GENOMIC DNA]</scope>
    <source>
        <strain evidence="7 8">DSM 17473</strain>
    </source>
</reference>
<dbReference type="Gene3D" id="3.30.300.30">
    <property type="match status" value="2"/>
</dbReference>
<evidence type="ECO:0000313" key="7">
    <source>
        <dbReference type="EMBL" id="QBE63371.1"/>
    </source>
</evidence>
<name>A0A4P6KW35_9BURK</name>
<dbReference type="InterPro" id="IPR020845">
    <property type="entry name" value="AMP-binding_CS"/>
</dbReference>
<proteinExistence type="predicted"/>
<evidence type="ECO:0000256" key="5">
    <source>
        <dbReference type="SAM" id="MobiDB-lite"/>
    </source>
</evidence>
<dbReference type="CDD" id="cd02142">
    <property type="entry name" value="McbC_SagB-like_oxidoreductase"/>
    <property type="match status" value="1"/>
</dbReference>
<dbReference type="Proteomes" id="UP000290637">
    <property type="component" value="Chromosome"/>
</dbReference>
<organism evidence="7 8">
    <name type="scientific">Pseudoduganella lutea</name>
    <dbReference type="NCBI Taxonomy" id="321985"/>
    <lineage>
        <taxon>Bacteria</taxon>
        <taxon>Pseudomonadati</taxon>
        <taxon>Pseudomonadota</taxon>
        <taxon>Betaproteobacteria</taxon>
        <taxon>Burkholderiales</taxon>
        <taxon>Oxalobacteraceae</taxon>
        <taxon>Telluria group</taxon>
        <taxon>Pseudoduganella</taxon>
    </lineage>
</organism>
<dbReference type="SUPFAM" id="SSF56801">
    <property type="entry name" value="Acetyl-CoA synthetase-like"/>
    <property type="match status" value="1"/>
</dbReference>
<feature type="compositionally biased region" description="Low complexity" evidence="5">
    <location>
        <begin position="1347"/>
        <end position="1359"/>
    </location>
</feature>
<evidence type="ECO:0000256" key="4">
    <source>
        <dbReference type="ARBA" id="ARBA00022598"/>
    </source>
</evidence>
<dbReference type="CDD" id="cd19535">
    <property type="entry name" value="Cyc_NRPS"/>
    <property type="match status" value="1"/>
</dbReference>
<dbReference type="GO" id="GO:0005737">
    <property type="term" value="C:cytoplasm"/>
    <property type="evidence" value="ECO:0007669"/>
    <property type="project" value="TreeGrafter"/>
</dbReference>
<dbReference type="InterPro" id="IPR045851">
    <property type="entry name" value="AMP-bd_C_sf"/>
</dbReference>
<dbReference type="PROSITE" id="PS00455">
    <property type="entry name" value="AMP_BINDING"/>
    <property type="match status" value="1"/>
</dbReference>
<comment type="cofactor">
    <cofactor evidence="1">
        <name>pantetheine 4'-phosphate</name>
        <dbReference type="ChEBI" id="CHEBI:47942"/>
    </cofactor>
</comment>
<dbReference type="FunFam" id="3.40.50.12780:FF:000012">
    <property type="entry name" value="Non-ribosomal peptide synthetase"/>
    <property type="match status" value="1"/>
</dbReference>
<keyword evidence="4" id="KW-0436">Ligase</keyword>